<organism evidence="1 2">
    <name type="scientific">Spirosoma endophyticum</name>
    <dbReference type="NCBI Taxonomy" id="662367"/>
    <lineage>
        <taxon>Bacteria</taxon>
        <taxon>Pseudomonadati</taxon>
        <taxon>Bacteroidota</taxon>
        <taxon>Cytophagia</taxon>
        <taxon>Cytophagales</taxon>
        <taxon>Cytophagaceae</taxon>
        <taxon>Spirosoma</taxon>
    </lineage>
</organism>
<keyword evidence="2" id="KW-1185">Reference proteome</keyword>
<evidence type="ECO:0000313" key="1">
    <source>
        <dbReference type="EMBL" id="SFC77238.1"/>
    </source>
</evidence>
<dbReference type="EMBL" id="FOLQ01000002">
    <property type="protein sequence ID" value="SFC77238.1"/>
    <property type="molecule type" value="Genomic_DNA"/>
</dbReference>
<evidence type="ECO:0000313" key="2">
    <source>
        <dbReference type="Proteomes" id="UP000198598"/>
    </source>
</evidence>
<reference evidence="1 2" key="1">
    <citation type="submission" date="2016-10" db="EMBL/GenBank/DDBJ databases">
        <authorList>
            <person name="de Groot N.N."/>
        </authorList>
    </citation>
    <scope>NUCLEOTIDE SEQUENCE [LARGE SCALE GENOMIC DNA]</scope>
    <source>
        <strain evidence="1 2">DSM 26130</strain>
    </source>
</reference>
<sequence length="46" mass="5327">MSAYYQMYGLRIPTQASAAWVIGGEEKPYARLTLCEIEYDQPYVYS</sequence>
<accession>A0A1I1M212</accession>
<protein>
    <submittedName>
        <fullName evidence="1">Uncharacterized protein</fullName>
    </submittedName>
</protein>
<gene>
    <name evidence="1" type="ORF">SAMN05216167_102367</name>
</gene>
<name>A0A1I1M212_9BACT</name>
<proteinExistence type="predicted"/>
<dbReference type="Proteomes" id="UP000198598">
    <property type="component" value="Unassembled WGS sequence"/>
</dbReference>
<dbReference type="AlphaFoldDB" id="A0A1I1M212"/>